<reference evidence="5 6" key="1">
    <citation type="submission" date="2021-05" db="EMBL/GenBank/DDBJ databases">
        <title>A Polyphasic approach of four new species of the genus Ohtaekwangia: Ohtaekwangia histidinii sp. nov., Ohtaekwangia cretensis sp. nov., Ohtaekwangia indiensis sp. nov., Ohtaekwangia reichenbachii sp. nov. from diverse environment.</title>
        <authorList>
            <person name="Octaviana S."/>
        </authorList>
    </citation>
    <scope>NUCLEOTIDE SEQUENCE [LARGE SCALE GENOMIC DNA]</scope>
    <source>
        <strain evidence="5 6">PWU37</strain>
    </source>
</reference>
<dbReference type="Pfam" id="PF01408">
    <property type="entry name" value="GFO_IDH_MocA"/>
    <property type="match status" value="1"/>
</dbReference>
<dbReference type="RefSeq" id="WP_254089037.1">
    <property type="nucleotide sequence ID" value="NZ_JAHESC010000004.1"/>
</dbReference>
<dbReference type="Pfam" id="PF02894">
    <property type="entry name" value="GFO_IDH_MocA_C"/>
    <property type="match status" value="1"/>
</dbReference>
<dbReference type="InterPro" id="IPR000683">
    <property type="entry name" value="Gfo/Idh/MocA-like_OxRdtase_N"/>
</dbReference>
<dbReference type="InterPro" id="IPR004104">
    <property type="entry name" value="Gfo/Idh/MocA-like_OxRdtase_C"/>
</dbReference>
<accession>A0AAP2D841</accession>
<keyword evidence="6" id="KW-1185">Reference proteome</keyword>
<comment type="caution">
    <text evidence="5">The sequence shown here is derived from an EMBL/GenBank/DDBJ whole genome shotgun (WGS) entry which is preliminary data.</text>
</comment>
<protein>
    <submittedName>
        <fullName evidence="5">Gfo/Idh/MocA family oxidoreductase</fullName>
    </submittedName>
</protein>
<dbReference type="PANTHER" id="PTHR43708">
    <property type="entry name" value="CONSERVED EXPRESSED OXIDOREDUCTASE (EUROFUNG)"/>
    <property type="match status" value="1"/>
</dbReference>
<evidence type="ECO:0000256" key="2">
    <source>
        <dbReference type="ARBA" id="ARBA00023002"/>
    </source>
</evidence>
<name>A0AAP2D841_9BACT</name>
<dbReference type="InterPro" id="IPR036291">
    <property type="entry name" value="NAD(P)-bd_dom_sf"/>
</dbReference>
<organism evidence="5 6">
    <name type="scientific">Dawidia soli</name>
    <dbReference type="NCBI Taxonomy" id="2782352"/>
    <lineage>
        <taxon>Bacteria</taxon>
        <taxon>Pseudomonadati</taxon>
        <taxon>Bacteroidota</taxon>
        <taxon>Cytophagia</taxon>
        <taxon>Cytophagales</taxon>
        <taxon>Chryseotaleaceae</taxon>
        <taxon>Dawidia</taxon>
    </lineage>
</organism>
<dbReference type="AlphaFoldDB" id="A0AAP2D841"/>
<feature type="domain" description="Gfo/Idh/MocA-like oxidoreductase N-terminal" evidence="3">
    <location>
        <begin position="10"/>
        <end position="122"/>
    </location>
</feature>
<dbReference type="InterPro" id="IPR051317">
    <property type="entry name" value="Gfo/Idh/MocA_oxidoreduct"/>
</dbReference>
<evidence type="ECO:0000313" key="6">
    <source>
        <dbReference type="Proteomes" id="UP001319180"/>
    </source>
</evidence>
<evidence type="ECO:0000313" key="5">
    <source>
        <dbReference type="EMBL" id="MBT1685785.1"/>
    </source>
</evidence>
<sequence length="351" mass="38728">MASTTPIATAILSYGMSGEVFHAPLLEAHPGFALQAIVQRRARTAQRRYPQVRIAGSVAEVLQDSAVELVIVNTPNATHAEFVTAALEAGKHVVVEKPFTVTSGEAGQLIALAQKHQRMLTVFQNRRWDGDFLTLQQIVNSRAVGTVVELEAHYDRFRNYIEANTWKEESGPGTGILYNLGSHMLDQVTTLFGMPRAVDARLGIQRPGGRVEDFYDIRLQYDGHQAIVKSSYLVREGGPRYSVHGTEGSYIKYGLDPQEQALKDGKTPGSAGWGVEDAGQWGKLNTTLQGLHITGQVETQPGNYLQFYHGVYNAIREGKEPPVLPQESLEGIKLIEACYESNRLRQAVRLS</sequence>
<dbReference type="Gene3D" id="3.40.50.720">
    <property type="entry name" value="NAD(P)-binding Rossmann-like Domain"/>
    <property type="match status" value="1"/>
</dbReference>
<dbReference type="SUPFAM" id="SSF51735">
    <property type="entry name" value="NAD(P)-binding Rossmann-fold domains"/>
    <property type="match status" value="1"/>
</dbReference>
<dbReference type="EMBL" id="JAHESC010000004">
    <property type="protein sequence ID" value="MBT1685785.1"/>
    <property type="molecule type" value="Genomic_DNA"/>
</dbReference>
<evidence type="ECO:0000256" key="1">
    <source>
        <dbReference type="ARBA" id="ARBA00010928"/>
    </source>
</evidence>
<dbReference type="Proteomes" id="UP001319180">
    <property type="component" value="Unassembled WGS sequence"/>
</dbReference>
<keyword evidence="2" id="KW-0560">Oxidoreductase</keyword>
<gene>
    <name evidence="5" type="ORF">KK078_04420</name>
</gene>
<feature type="domain" description="Gfo/Idh/MocA-like oxidoreductase C-terminal" evidence="4">
    <location>
        <begin position="140"/>
        <end position="348"/>
    </location>
</feature>
<dbReference type="GO" id="GO:0000166">
    <property type="term" value="F:nucleotide binding"/>
    <property type="evidence" value="ECO:0007669"/>
    <property type="project" value="InterPro"/>
</dbReference>
<dbReference type="Gene3D" id="3.30.360.10">
    <property type="entry name" value="Dihydrodipicolinate Reductase, domain 2"/>
    <property type="match status" value="1"/>
</dbReference>
<evidence type="ECO:0000259" key="3">
    <source>
        <dbReference type="Pfam" id="PF01408"/>
    </source>
</evidence>
<dbReference type="PANTHER" id="PTHR43708:SF5">
    <property type="entry name" value="CONSERVED EXPRESSED OXIDOREDUCTASE (EUROFUNG)-RELATED"/>
    <property type="match status" value="1"/>
</dbReference>
<proteinExistence type="inferred from homology"/>
<comment type="similarity">
    <text evidence="1">Belongs to the Gfo/Idh/MocA family.</text>
</comment>
<dbReference type="GO" id="GO:0016491">
    <property type="term" value="F:oxidoreductase activity"/>
    <property type="evidence" value="ECO:0007669"/>
    <property type="project" value="UniProtKB-KW"/>
</dbReference>
<evidence type="ECO:0000259" key="4">
    <source>
        <dbReference type="Pfam" id="PF02894"/>
    </source>
</evidence>